<evidence type="ECO:0000256" key="7">
    <source>
        <dbReference type="PIRSR" id="PIRSR600223-1"/>
    </source>
</evidence>
<comment type="similarity">
    <text evidence="3 8">Belongs to the peptidase S26 family.</text>
</comment>
<evidence type="ECO:0000256" key="1">
    <source>
        <dbReference type="ARBA" id="ARBA00000677"/>
    </source>
</evidence>
<evidence type="ECO:0000256" key="2">
    <source>
        <dbReference type="ARBA" id="ARBA00004401"/>
    </source>
</evidence>
<dbReference type="GO" id="GO:0006465">
    <property type="term" value="P:signal peptide processing"/>
    <property type="evidence" value="ECO:0007669"/>
    <property type="project" value="InterPro"/>
</dbReference>
<reference evidence="10 11" key="1">
    <citation type="submission" date="2018-07" db="EMBL/GenBank/DDBJ databases">
        <title>Genomic Encyclopedia of Type Strains, Phase IV (KMG-IV): sequencing the most valuable type-strain genomes for metagenomic binning, comparative biology and taxonomic classification.</title>
        <authorList>
            <person name="Goeker M."/>
        </authorList>
    </citation>
    <scope>NUCLEOTIDE SEQUENCE [LARGE SCALE GENOMIC DNA]</scope>
    <source>
        <strain evidence="10 11">DSM 27016</strain>
    </source>
</reference>
<evidence type="ECO:0000259" key="9">
    <source>
        <dbReference type="Pfam" id="PF10502"/>
    </source>
</evidence>
<dbReference type="GO" id="GO:0004252">
    <property type="term" value="F:serine-type endopeptidase activity"/>
    <property type="evidence" value="ECO:0007669"/>
    <property type="project" value="InterPro"/>
</dbReference>
<dbReference type="GO" id="GO:0005886">
    <property type="term" value="C:plasma membrane"/>
    <property type="evidence" value="ECO:0007669"/>
    <property type="project" value="UniProtKB-SubCell"/>
</dbReference>
<dbReference type="InterPro" id="IPR000223">
    <property type="entry name" value="Pept_S26A_signal_pept_1"/>
</dbReference>
<dbReference type="EC" id="3.4.21.89" evidence="4 8"/>
<dbReference type="CDD" id="cd06530">
    <property type="entry name" value="S26_SPase_I"/>
    <property type="match status" value="1"/>
</dbReference>
<keyword evidence="6 8" id="KW-0378">Hydrolase</keyword>
<protein>
    <recommendedName>
        <fullName evidence="4 8">Signal peptidase I</fullName>
        <ecNumber evidence="4 8">3.4.21.89</ecNumber>
    </recommendedName>
</protein>
<evidence type="ECO:0000256" key="8">
    <source>
        <dbReference type="RuleBase" id="RU362042"/>
    </source>
</evidence>
<dbReference type="PRINTS" id="PR00727">
    <property type="entry name" value="LEADERPTASE"/>
</dbReference>
<dbReference type="InterPro" id="IPR036286">
    <property type="entry name" value="LexA/Signal_pep-like_sf"/>
</dbReference>
<evidence type="ECO:0000256" key="4">
    <source>
        <dbReference type="ARBA" id="ARBA00013208"/>
    </source>
</evidence>
<dbReference type="InterPro" id="IPR019756">
    <property type="entry name" value="Pept_S26A_signal_pept_1_Ser-AS"/>
</dbReference>
<gene>
    <name evidence="10" type="ORF">DFR58_106135</name>
</gene>
<keyword evidence="11" id="KW-1185">Reference proteome</keyword>
<evidence type="ECO:0000313" key="10">
    <source>
        <dbReference type="EMBL" id="RCX17966.1"/>
    </source>
</evidence>
<evidence type="ECO:0000313" key="11">
    <source>
        <dbReference type="Proteomes" id="UP000253034"/>
    </source>
</evidence>
<dbReference type="PANTHER" id="PTHR43390:SF1">
    <property type="entry name" value="CHLOROPLAST PROCESSING PEPTIDASE"/>
    <property type="match status" value="1"/>
</dbReference>
<comment type="caution">
    <text evidence="10">The sequence shown here is derived from an EMBL/GenBank/DDBJ whole genome shotgun (WGS) entry which is preliminary data.</text>
</comment>
<feature type="transmembrane region" description="Helical" evidence="8">
    <location>
        <begin position="12"/>
        <end position="34"/>
    </location>
</feature>
<dbReference type="Gene3D" id="2.10.109.10">
    <property type="entry name" value="Umud Fragment, subunit A"/>
    <property type="match status" value="1"/>
</dbReference>
<name>A0A369BBM6_9FIRM</name>
<dbReference type="NCBIfam" id="TIGR02227">
    <property type="entry name" value="sigpep_I_bact"/>
    <property type="match status" value="1"/>
</dbReference>
<dbReference type="Proteomes" id="UP000253034">
    <property type="component" value="Unassembled WGS sequence"/>
</dbReference>
<keyword evidence="8" id="KW-0812">Transmembrane</keyword>
<dbReference type="SUPFAM" id="SSF51306">
    <property type="entry name" value="LexA/Signal peptidase"/>
    <property type="match status" value="1"/>
</dbReference>
<dbReference type="EMBL" id="QPJT01000006">
    <property type="protein sequence ID" value="RCX17966.1"/>
    <property type="molecule type" value="Genomic_DNA"/>
</dbReference>
<dbReference type="AlphaFoldDB" id="A0A369BBM6"/>
<accession>A0A369BBM6</accession>
<comment type="subcellular location">
    <subcellularLocation>
        <location evidence="2">Cell membrane</location>
        <topology evidence="2">Single-pass type II membrane protein</topology>
    </subcellularLocation>
    <subcellularLocation>
        <location evidence="8">Membrane</location>
        <topology evidence="8">Single-pass type II membrane protein</topology>
    </subcellularLocation>
</comment>
<proteinExistence type="inferred from homology"/>
<dbReference type="PROSITE" id="PS00501">
    <property type="entry name" value="SPASE_I_1"/>
    <property type="match status" value="1"/>
</dbReference>
<keyword evidence="8" id="KW-0472">Membrane</keyword>
<dbReference type="PANTHER" id="PTHR43390">
    <property type="entry name" value="SIGNAL PEPTIDASE I"/>
    <property type="match status" value="1"/>
</dbReference>
<evidence type="ECO:0000256" key="6">
    <source>
        <dbReference type="ARBA" id="ARBA00022801"/>
    </source>
</evidence>
<feature type="domain" description="Peptidase S26" evidence="9">
    <location>
        <begin position="13"/>
        <end position="172"/>
    </location>
</feature>
<evidence type="ECO:0000256" key="3">
    <source>
        <dbReference type="ARBA" id="ARBA00009370"/>
    </source>
</evidence>
<dbReference type="GO" id="GO:0009003">
    <property type="term" value="F:signal peptidase activity"/>
    <property type="evidence" value="ECO:0007669"/>
    <property type="project" value="UniProtKB-EC"/>
</dbReference>
<comment type="catalytic activity">
    <reaction evidence="1 8">
        <text>Cleavage of hydrophobic, N-terminal signal or leader sequences from secreted and periplasmic proteins.</text>
        <dbReference type="EC" id="3.4.21.89"/>
    </reaction>
</comment>
<feature type="active site" evidence="7">
    <location>
        <position position="89"/>
    </location>
</feature>
<evidence type="ECO:0000256" key="5">
    <source>
        <dbReference type="ARBA" id="ARBA00022670"/>
    </source>
</evidence>
<organism evidence="10 11">
    <name type="scientific">Anaerobacterium chartisolvens</name>
    <dbReference type="NCBI Taxonomy" id="1297424"/>
    <lineage>
        <taxon>Bacteria</taxon>
        <taxon>Bacillati</taxon>
        <taxon>Bacillota</taxon>
        <taxon>Clostridia</taxon>
        <taxon>Eubacteriales</taxon>
        <taxon>Oscillospiraceae</taxon>
        <taxon>Anaerobacterium</taxon>
    </lineage>
</organism>
<dbReference type="InterPro" id="IPR019758">
    <property type="entry name" value="Pept_S26A_signal_pept_1_CS"/>
</dbReference>
<dbReference type="InterPro" id="IPR019533">
    <property type="entry name" value="Peptidase_S26"/>
</dbReference>
<sequence>MDTAKNPALKEILSWAFHIALAVAIGLLIVNFVVQRTIVDGESMEPTLHNNDNLWVEKISPKLGRLKHGDIVTVDVEDKVGLERSPLIKRVVAVAGDSIEIKFGKVLLNGEELKEDYILGNTTIANDPQYAKLTVPEGFVYVMGDNRMNSIDSRIIGPVEIKDISGKAVFRFLPFNNAGPLWNK</sequence>
<feature type="active site" evidence="7">
    <location>
        <position position="43"/>
    </location>
</feature>
<dbReference type="RefSeq" id="WP_207659148.1">
    <property type="nucleotide sequence ID" value="NZ_QPJT01000006.1"/>
</dbReference>
<keyword evidence="5 8" id="KW-0645">Protease</keyword>
<keyword evidence="8" id="KW-1133">Transmembrane helix</keyword>
<dbReference type="PROSITE" id="PS00761">
    <property type="entry name" value="SPASE_I_3"/>
    <property type="match status" value="1"/>
</dbReference>
<dbReference type="Pfam" id="PF10502">
    <property type="entry name" value="Peptidase_S26"/>
    <property type="match status" value="1"/>
</dbReference>